<dbReference type="AlphaFoldDB" id="A0A1G5ZDA3"/>
<protein>
    <submittedName>
        <fullName evidence="3">Predicted secreted Zn-dependent protease</fullName>
    </submittedName>
</protein>
<sequence length="193" mass="21224">MQLTTRLVIASALCGVLLFVSGAEASVKVIRKDILYGVRGPSKKEISRQISQRGGAKITISFSRKIDYALKGPSTCYVREARHTLYLVSTYPRLEGEASPKLRKRWNALVSAGKASDKTIAQWAVQVATDSDALTARLSMKNDPSCGRLKSFVTQRIHSMEQRFEAAKQRHVSEQNGPNGAVGKATAELYKEP</sequence>
<evidence type="ECO:0000313" key="3">
    <source>
        <dbReference type="EMBL" id="SDA92450.1"/>
    </source>
</evidence>
<dbReference type="Proteomes" id="UP000198588">
    <property type="component" value="Unassembled WGS sequence"/>
</dbReference>
<dbReference type="GO" id="GO:0006508">
    <property type="term" value="P:proteolysis"/>
    <property type="evidence" value="ECO:0007669"/>
    <property type="project" value="UniProtKB-KW"/>
</dbReference>
<keyword evidence="2" id="KW-0732">Signal</keyword>
<gene>
    <name evidence="3" type="ORF">SAMN02927914_04728</name>
</gene>
<evidence type="ECO:0000313" key="4">
    <source>
        <dbReference type="Proteomes" id="UP000198588"/>
    </source>
</evidence>
<dbReference type="Pfam" id="PF06037">
    <property type="entry name" value="DUF922"/>
    <property type="match status" value="1"/>
</dbReference>
<organism evidence="3 4">
    <name type="scientific">Mesorhizobium qingshengii</name>
    <dbReference type="NCBI Taxonomy" id="1165689"/>
    <lineage>
        <taxon>Bacteria</taxon>
        <taxon>Pseudomonadati</taxon>
        <taxon>Pseudomonadota</taxon>
        <taxon>Alphaproteobacteria</taxon>
        <taxon>Hyphomicrobiales</taxon>
        <taxon>Phyllobacteriaceae</taxon>
        <taxon>Mesorhizobium</taxon>
    </lineage>
</organism>
<evidence type="ECO:0000256" key="2">
    <source>
        <dbReference type="SAM" id="SignalP"/>
    </source>
</evidence>
<dbReference type="GO" id="GO:0008233">
    <property type="term" value="F:peptidase activity"/>
    <property type="evidence" value="ECO:0007669"/>
    <property type="project" value="UniProtKB-KW"/>
</dbReference>
<name>A0A1G5ZDA3_9HYPH</name>
<reference evidence="3 4" key="1">
    <citation type="submission" date="2016-10" db="EMBL/GenBank/DDBJ databases">
        <authorList>
            <person name="de Groot N.N."/>
        </authorList>
    </citation>
    <scope>NUCLEOTIDE SEQUENCE [LARGE SCALE GENOMIC DNA]</scope>
    <source>
        <strain evidence="3 4">CGMCC 1.12097</strain>
    </source>
</reference>
<keyword evidence="3" id="KW-0378">Hydrolase</keyword>
<dbReference type="InterPro" id="IPR010321">
    <property type="entry name" value="DUF922"/>
</dbReference>
<feature type="chain" id="PRO_5011769403" evidence="2">
    <location>
        <begin position="26"/>
        <end position="193"/>
    </location>
</feature>
<feature type="region of interest" description="Disordered" evidence="1">
    <location>
        <begin position="169"/>
        <end position="193"/>
    </location>
</feature>
<accession>A0A1G5ZDA3</accession>
<feature type="signal peptide" evidence="2">
    <location>
        <begin position="1"/>
        <end position="25"/>
    </location>
</feature>
<evidence type="ECO:0000256" key="1">
    <source>
        <dbReference type="SAM" id="MobiDB-lite"/>
    </source>
</evidence>
<proteinExistence type="predicted"/>
<dbReference type="STRING" id="1165689.SAMN02927914_04728"/>
<keyword evidence="3" id="KW-0645">Protease</keyword>
<dbReference type="EMBL" id="FMXM01000017">
    <property type="protein sequence ID" value="SDA92450.1"/>
    <property type="molecule type" value="Genomic_DNA"/>
</dbReference>
<dbReference type="RefSeq" id="WP_091582942.1">
    <property type="nucleotide sequence ID" value="NZ_FMXM01000017.1"/>
</dbReference>